<evidence type="ECO:0000256" key="2">
    <source>
        <dbReference type="ARBA" id="ARBA00023125"/>
    </source>
</evidence>
<dbReference type="SUPFAM" id="SSF55781">
    <property type="entry name" value="GAF domain-like"/>
    <property type="match status" value="1"/>
</dbReference>
<keyword evidence="3" id="KW-0804">Transcription</keyword>
<evidence type="ECO:0000313" key="6">
    <source>
        <dbReference type="EMBL" id="CUP49419.1"/>
    </source>
</evidence>
<dbReference type="EMBL" id="CZBE01000005">
    <property type="protein sequence ID" value="CUP49419.1"/>
    <property type="molecule type" value="Genomic_DNA"/>
</dbReference>
<dbReference type="InterPro" id="IPR036388">
    <property type="entry name" value="WH-like_DNA-bd_sf"/>
</dbReference>
<feature type="domain" description="IclR-ED" evidence="5">
    <location>
        <begin position="71"/>
        <end position="254"/>
    </location>
</feature>
<dbReference type="EMBL" id="NFKP01000020">
    <property type="protein sequence ID" value="OUP68264.1"/>
    <property type="molecule type" value="Genomic_DNA"/>
</dbReference>
<dbReference type="OrthoDB" id="9791752at2"/>
<dbReference type="AlphaFoldDB" id="A0A174NU72"/>
<dbReference type="InterPro" id="IPR050707">
    <property type="entry name" value="HTH_MetabolicPath_Reg"/>
</dbReference>
<reference evidence="7" key="3">
    <citation type="journal article" date="2018" name="BMC Genomics">
        <title>Whole genome sequencing and function prediction of 133 gut anaerobes isolated from chicken caecum in pure cultures.</title>
        <authorList>
            <person name="Medvecky M."/>
            <person name="Cejkova D."/>
            <person name="Polansky O."/>
            <person name="Karasova D."/>
            <person name="Kubasova T."/>
            <person name="Cizek A."/>
            <person name="Rychlik I."/>
        </authorList>
    </citation>
    <scope>NUCLEOTIDE SEQUENCE</scope>
    <source>
        <strain evidence="7">An175</strain>
    </source>
</reference>
<dbReference type="PANTHER" id="PTHR30136:SF24">
    <property type="entry name" value="HTH-TYPE TRANSCRIPTIONAL REPRESSOR ALLR"/>
    <property type="match status" value="1"/>
</dbReference>
<dbReference type="GO" id="GO:0045892">
    <property type="term" value="P:negative regulation of DNA-templated transcription"/>
    <property type="evidence" value="ECO:0007669"/>
    <property type="project" value="TreeGrafter"/>
</dbReference>
<dbReference type="GeneID" id="72465759"/>
<reference evidence="10" key="2">
    <citation type="submission" date="2017-04" db="EMBL/GenBank/DDBJ databases">
        <title>Function of individual gut microbiota members based on whole genome sequencing of pure cultures obtained from chicken caecum.</title>
        <authorList>
            <person name="Medvecky M."/>
            <person name="Cejkova D."/>
            <person name="Polansky O."/>
            <person name="Karasova D."/>
            <person name="Kubasova T."/>
            <person name="Cizek A."/>
            <person name="Rychlik I."/>
        </authorList>
    </citation>
    <scope>NUCLEOTIDE SEQUENCE [LARGE SCALE GENOMIC DNA]</scope>
    <source>
        <strain evidence="10">An175</strain>
    </source>
</reference>
<dbReference type="InterPro" id="IPR014757">
    <property type="entry name" value="Tscrpt_reg_IclR_C"/>
</dbReference>
<proteinExistence type="predicted"/>
<accession>A0A174NU72</accession>
<keyword evidence="1" id="KW-0805">Transcription regulation</keyword>
<sequence length="259" mass="29421">MKGENGTVVQSVLRALDILCYFQDNEELGISEISRMIGLGKSTVYALVNSLVCRNFLEQSPISKKYRLGIRNFELGRYTQQRMDLRREASPIVMEVLGKFHETVHLAAHDQGEVVYIESYRVPDVTILYTQTGRRAPMHCSSVGKAMLAFLPGSYLQQYVLNQPLKALTKYTITEPEALLRDLKQVREQGYATDDQEIEMDLRCIGAPIFDFSKSVIGAVSICGPIYRMGDMRMKEIAPEIVRCSRLISYRMGYKEGIQ</sequence>
<dbReference type="PANTHER" id="PTHR30136">
    <property type="entry name" value="HELIX-TURN-HELIX TRANSCRIPTIONAL REGULATOR, ICLR FAMILY"/>
    <property type="match status" value="1"/>
</dbReference>
<dbReference type="Pfam" id="PF09339">
    <property type="entry name" value="HTH_IclR"/>
    <property type="match status" value="1"/>
</dbReference>
<evidence type="ECO:0000256" key="1">
    <source>
        <dbReference type="ARBA" id="ARBA00023015"/>
    </source>
</evidence>
<evidence type="ECO:0000259" key="4">
    <source>
        <dbReference type="PROSITE" id="PS51077"/>
    </source>
</evidence>
<name>A0A174NU72_9FIRM</name>
<dbReference type="EMBL" id="QVME01000001">
    <property type="protein sequence ID" value="RGE69579.1"/>
    <property type="molecule type" value="Genomic_DNA"/>
</dbReference>
<dbReference type="Gene3D" id="1.10.10.10">
    <property type="entry name" value="Winged helix-like DNA-binding domain superfamily/Winged helix DNA-binding domain"/>
    <property type="match status" value="1"/>
</dbReference>
<dbReference type="SMART" id="SM00346">
    <property type="entry name" value="HTH_ICLR"/>
    <property type="match status" value="1"/>
</dbReference>
<evidence type="ECO:0000313" key="11">
    <source>
        <dbReference type="Proteomes" id="UP000260828"/>
    </source>
</evidence>
<dbReference type="Gene3D" id="3.30.450.40">
    <property type="match status" value="1"/>
</dbReference>
<dbReference type="Proteomes" id="UP000196386">
    <property type="component" value="Unassembled WGS sequence"/>
</dbReference>
<dbReference type="SUPFAM" id="SSF46785">
    <property type="entry name" value="Winged helix' DNA-binding domain"/>
    <property type="match status" value="1"/>
</dbReference>
<dbReference type="InterPro" id="IPR036390">
    <property type="entry name" value="WH_DNA-bd_sf"/>
</dbReference>
<evidence type="ECO:0000259" key="5">
    <source>
        <dbReference type="PROSITE" id="PS51078"/>
    </source>
</evidence>
<evidence type="ECO:0000313" key="9">
    <source>
        <dbReference type="Proteomes" id="UP000095765"/>
    </source>
</evidence>
<gene>
    <name evidence="6" type="primary">kdgR_1</name>
    <name evidence="7" type="ORF">B5F11_14385</name>
    <name evidence="8" type="ORF">DXC40_00465</name>
    <name evidence="6" type="ORF">ERS852551_00976</name>
</gene>
<dbReference type="Pfam" id="PF01614">
    <property type="entry name" value="IclR_C"/>
    <property type="match status" value="1"/>
</dbReference>
<dbReference type="GO" id="GO:0003677">
    <property type="term" value="F:DNA binding"/>
    <property type="evidence" value="ECO:0007669"/>
    <property type="project" value="UniProtKB-KW"/>
</dbReference>
<dbReference type="PROSITE" id="PS51078">
    <property type="entry name" value="ICLR_ED"/>
    <property type="match status" value="1"/>
</dbReference>
<dbReference type="RefSeq" id="WP_006875820.1">
    <property type="nucleotide sequence ID" value="NZ_CABIWA010000007.1"/>
</dbReference>
<feature type="domain" description="HTH iclR-type" evidence="4">
    <location>
        <begin position="9"/>
        <end position="70"/>
    </location>
</feature>
<dbReference type="InterPro" id="IPR029016">
    <property type="entry name" value="GAF-like_dom_sf"/>
</dbReference>
<keyword evidence="2" id="KW-0238">DNA-binding</keyword>
<dbReference type="PROSITE" id="PS51077">
    <property type="entry name" value="HTH_ICLR"/>
    <property type="match status" value="1"/>
</dbReference>
<evidence type="ECO:0000256" key="3">
    <source>
        <dbReference type="ARBA" id="ARBA00023163"/>
    </source>
</evidence>
<dbReference type="InterPro" id="IPR005471">
    <property type="entry name" value="Tscrpt_reg_IclR_N"/>
</dbReference>
<reference evidence="6 9" key="1">
    <citation type="submission" date="2015-09" db="EMBL/GenBank/DDBJ databases">
        <authorList>
            <consortium name="Pathogen Informatics"/>
        </authorList>
    </citation>
    <scope>NUCLEOTIDE SEQUENCE [LARGE SCALE GENOMIC DNA]</scope>
    <source>
        <strain evidence="6 9">2789STDY5834939</strain>
    </source>
</reference>
<protein>
    <submittedName>
        <fullName evidence="8">IclR family transcriptional regulator</fullName>
    </submittedName>
    <submittedName>
        <fullName evidence="6">Transcriptional regulator kdgR</fullName>
    </submittedName>
</protein>
<evidence type="ECO:0000313" key="10">
    <source>
        <dbReference type="Proteomes" id="UP000196386"/>
    </source>
</evidence>
<evidence type="ECO:0000313" key="7">
    <source>
        <dbReference type="EMBL" id="OUP68264.1"/>
    </source>
</evidence>
<dbReference type="GO" id="GO:0003700">
    <property type="term" value="F:DNA-binding transcription factor activity"/>
    <property type="evidence" value="ECO:0007669"/>
    <property type="project" value="TreeGrafter"/>
</dbReference>
<reference evidence="8 11" key="4">
    <citation type="submission" date="2018-08" db="EMBL/GenBank/DDBJ databases">
        <title>A genome reference for cultivated species of the human gut microbiota.</title>
        <authorList>
            <person name="Zou Y."/>
            <person name="Xue W."/>
            <person name="Luo G."/>
        </authorList>
    </citation>
    <scope>NUCLEOTIDE SEQUENCE [LARGE SCALE GENOMIC DNA]</scope>
    <source>
        <strain evidence="8 11">TF05-12AC</strain>
    </source>
</reference>
<evidence type="ECO:0000313" key="8">
    <source>
        <dbReference type="EMBL" id="RGE69579.1"/>
    </source>
</evidence>
<dbReference type="Proteomes" id="UP000260828">
    <property type="component" value="Unassembled WGS sequence"/>
</dbReference>
<dbReference type="Proteomes" id="UP000095765">
    <property type="component" value="Unassembled WGS sequence"/>
</dbReference>
<organism evidence="6 9">
    <name type="scientific">Anaerotruncus colihominis</name>
    <dbReference type="NCBI Taxonomy" id="169435"/>
    <lineage>
        <taxon>Bacteria</taxon>
        <taxon>Bacillati</taxon>
        <taxon>Bacillota</taxon>
        <taxon>Clostridia</taxon>
        <taxon>Eubacteriales</taxon>
        <taxon>Oscillospiraceae</taxon>
        <taxon>Anaerotruncus</taxon>
    </lineage>
</organism>